<dbReference type="Proteomes" id="UP000886188">
    <property type="component" value="Unassembled WGS sequence"/>
</dbReference>
<accession>A0A7V1D2P5</accession>
<organism evidence="1">
    <name type="scientific">Pseudoalteromonas prydzensis</name>
    <dbReference type="NCBI Taxonomy" id="182141"/>
    <lineage>
        <taxon>Bacteria</taxon>
        <taxon>Pseudomonadati</taxon>
        <taxon>Pseudomonadota</taxon>
        <taxon>Gammaproteobacteria</taxon>
        <taxon>Alteromonadales</taxon>
        <taxon>Pseudoalteromonadaceae</taxon>
        <taxon>Pseudoalteromonas</taxon>
    </lineage>
</organism>
<dbReference type="EMBL" id="DRGM01000200">
    <property type="protein sequence ID" value="HEA18799.1"/>
    <property type="molecule type" value="Genomic_DNA"/>
</dbReference>
<reference evidence="1" key="1">
    <citation type="journal article" date="2020" name="mSystems">
        <title>Genome- and Community-Level Interaction Insights into Carbon Utilization and Element Cycling Functions of Hydrothermarchaeota in Hydrothermal Sediment.</title>
        <authorList>
            <person name="Zhou Z."/>
            <person name="Liu Y."/>
            <person name="Xu W."/>
            <person name="Pan J."/>
            <person name="Luo Z.H."/>
            <person name="Li M."/>
        </authorList>
    </citation>
    <scope>NUCLEOTIDE SEQUENCE [LARGE SCALE GENOMIC DNA]</scope>
    <source>
        <strain evidence="1">HyVt-346</strain>
    </source>
</reference>
<proteinExistence type="predicted"/>
<comment type="caution">
    <text evidence="1">The sequence shown here is derived from an EMBL/GenBank/DDBJ whole genome shotgun (WGS) entry which is preliminary data.</text>
</comment>
<dbReference type="AlphaFoldDB" id="A0A7V1D2P5"/>
<protein>
    <submittedName>
        <fullName evidence="1">Uncharacterized protein</fullName>
    </submittedName>
</protein>
<gene>
    <name evidence="1" type="ORF">ENH88_20585</name>
</gene>
<sequence length="75" mass="8983">MFYLNHLLPKQMIEIIYRLPLTAYRLPLTAYRLPLTAYRLPLTAYRLPLTAYRLPLSILIKLQFTQFLIKRVTCQ</sequence>
<name>A0A7V1D2P5_9GAMM</name>
<evidence type="ECO:0000313" key="1">
    <source>
        <dbReference type="EMBL" id="HEA18799.1"/>
    </source>
</evidence>